<evidence type="ECO:0000313" key="2">
    <source>
        <dbReference type="EMBL" id="MFB9625745.1"/>
    </source>
</evidence>
<evidence type="ECO:0000256" key="1">
    <source>
        <dbReference type="SAM" id="Phobius"/>
    </source>
</evidence>
<evidence type="ECO:0000313" key="3">
    <source>
        <dbReference type="Proteomes" id="UP001589532"/>
    </source>
</evidence>
<reference evidence="2 3" key="1">
    <citation type="submission" date="2024-09" db="EMBL/GenBank/DDBJ databases">
        <authorList>
            <person name="Sun Q."/>
            <person name="Mori K."/>
        </authorList>
    </citation>
    <scope>NUCLEOTIDE SEQUENCE [LARGE SCALE GENOMIC DNA]</scope>
    <source>
        <strain evidence="2 3">JCM 3143</strain>
    </source>
</reference>
<dbReference type="RefSeq" id="WP_344984287.1">
    <property type="nucleotide sequence ID" value="NZ_BAAAXV010000001.1"/>
</dbReference>
<dbReference type="Proteomes" id="UP001589532">
    <property type="component" value="Unassembled WGS sequence"/>
</dbReference>
<name>A0ABV5S2F2_9ACTN</name>
<organism evidence="2 3">
    <name type="scientific">Nonomuraea helvata</name>
    <dbReference type="NCBI Taxonomy" id="37484"/>
    <lineage>
        <taxon>Bacteria</taxon>
        <taxon>Bacillati</taxon>
        <taxon>Actinomycetota</taxon>
        <taxon>Actinomycetes</taxon>
        <taxon>Streptosporangiales</taxon>
        <taxon>Streptosporangiaceae</taxon>
        <taxon>Nonomuraea</taxon>
    </lineage>
</organism>
<dbReference type="EMBL" id="JBHMBW010000019">
    <property type="protein sequence ID" value="MFB9625745.1"/>
    <property type="molecule type" value="Genomic_DNA"/>
</dbReference>
<feature type="transmembrane region" description="Helical" evidence="1">
    <location>
        <begin position="34"/>
        <end position="58"/>
    </location>
</feature>
<accession>A0ABV5S2F2</accession>
<gene>
    <name evidence="2" type="ORF">ACFFSA_21900</name>
</gene>
<protein>
    <submittedName>
        <fullName evidence="2">Uncharacterized protein</fullName>
    </submittedName>
</protein>
<keyword evidence="1" id="KW-0812">Transmembrane</keyword>
<keyword evidence="1" id="KW-0472">Membrane</keyword>
<comment type="caution">
    <text evidence="2">The sequence shown here is derived from an EMBL/GenBank/DDBJ whole genome shotgun (WGS) entry which is preliminary data.</text>
</comment>
<sequence>MALVVSRPVYREEALRRYADPAARESEPLVIRRAWFVLLWALVAVLLAAGGALAFVVASGISS</sequence>
<proteinExistence type="predicted"/>
<keyword evidence="3" id="KW-1185">Reference proteome</keyword>
<keyword evidence="1" id="KW-1133">Transmembrane helix</keyword>